<feature type="transmembrane region" description="Helical" evidence="8">
    <location>
        <begin position="175"/>
        <end position="192"/>
    </location>
</feature>
<evidence type="ECO:0000313" key="10">
    <source>
        <dbReference type="EMBL" id="KKR42621.1"/>
    </source>
</evidence>
<reference evidence="10 11" key="1">
    <citation type="journal article" date="2015" name="Nature">
        <title>rRNA introns, odd ribosomes, and small enigmatic genomes across a large radiation of phyla.</title>
        <authorList>
            <person name="Brown C.T."/>
            <person name="Hug L.A."/>
            <person name="Thomas B.C."/>
            <person name="Sharon I."/>
            <person name="Castelle C.J."/>
            <person name="Singh A."/>
            <person name="Wilkins M.J."/>
            <person name="Williams K.H."/>
            <person name="Banfield J.F."/>
        </authorList>
    </citation>
    <scope>NUCLEOTIDE SEQUENCE [LARGE SCALE GENOMIC DNA]</scope>
</reference>
<dbReference type="InterPro" id="IPR038731">
    <property type="entry name" value="RgtA/B/C-like"/>
</dbReference>
<sequence>MKIIKNRWFKILIFIFIFVFTFILRAHNYEKTPGALHLDEMLYAWSGIYLIETGVPVSWSTLDYPKRAEVFKGIINYKGGQPETSVTLYKPWLDEPPLFSLIVGFFAHINGAARTDFIPSSYIRIPSIIFASLVSIFIFLIARMVSNFWGGILAMLVYGTVPIMVIASRVALPENLIALIFVVIAYLLLKFYQHPRFIYILPIPLLIGIAGLSKPTGFFLLFLPIYFVLKKFAEIGKLKTSFKYVLYLFLFCLPFIGAFILYGIYYDADIFWQITSIQSFRPVGFKSLGWFFVSPSYGTSILTDGWYIFCLLSAAYFIFSPKEGLKRMISLFFIYWVGVVMLTGGEGDMLAWYRFPAFPFLAILGGWGLQILVTKANLFTSFLAVGLLLGSRSLLVNAFRSNITPIGYRLFLGLFLLPSIFNSIFEKQWLLKLSKLLTVTIIGIGIYFNVVYIYNTFELECESKSCPIVPSTFLSTLHFPLIWRWIVLK</sequence>
<dbReference type="GO" id="GO:0009103">
    <property type="term" value="P:lipopolysaccharide biosynthetic process"/>
    <property type="evidence" value="ECO:0007669"/>
    <property type="project" value="UniProtKB-ARBA"/>
</dbReference>
<accession>A0A0G0QYZ9</accession>
<comment type="caution">
    <text evidence="10">The sequence shown here is derived from an EMBL/GenBank/DDBJ whole genome shotgun (WGS) entry which is preliminary data.</text>
</comment>
<evidence type="ECO:0000256" key="3">
    <source>
        <dbReference type="ARBA" id="ARBA00022676"/>
    </source>
</evidence>
<feature type="transmembrane region" description="Helical" evidence="8">
    <location>
        <begin position="328"/>
        <end position="345"/>
    </location>
</feature>
<feature type="transmembrane region" description="Helical" evidence="8">
    <location>
        <begin position="376"/>
        <end position="394"/>
    </location>
</feature>
<evidence type="ECO:0000256" key="2">
    <source>
        <dbReference type="ARBA" id="ARBA00022475"/>
    </source>
</evidence>
<evidence type="ECO:0000256" key="6">
    <source>
        <dbReference type="ARBA" id="ARBA00022989"/>
    </source>
</evidence>
<keyword evidence="4" id="KW-0808">Transferase</keyword>
<keyword evidence="3" id="KW-0328">Glycosyltransferase</keyword>
<feature type="transmembrane region" description="Helical" evidence="8">
    <location>
        <begin position="297"/>
        <end position="319"/>
    </location>
</feature>
<comment type="subcellular location">
    <subcellularLocation>
        <location evidence="1">Cell membrane</location>
        <topology evidence="1">Multi-pass membrane protein</topology>
    </subcellularLocation>
</comment>
<evidence type="ECO:0000259" key="9">
    <source>
        <dbReference type="Pfam" id="PF13231"/>
    </source>
</evidence>
<feature type="transmembrane region" description="Helical" evidence="8">
    <location>
        <begin position="406"/>
        <end position="424"/>
    </location>
</feature>
<dbReference type="Proteomes" id="UP000034881">
    <property type="component" value="Unassembled WGS sequence"/>
</dbReference>
<feature type="transmembrane region" description="Helical" evidence="8">
    <location>
        <begin position="148"/>
        <end position="168"/>
    </location>
</feature>
<evidence type="ECO:0000313" key="11">
    <source>
        <dbReference type="Proteomes" id="UP000034881"/>
    </source>
</evidence>
<dbReference type="GO" id="GO:0016763">
    <property type="term" value="F:pentosyltransferase activity"/>
    <property type="evidence" value="ECO:0007669"/>
    <property type="project" value="TreeGrafter"/>
</dbReference>
<feature type="transmembrane region" description="Helical" evidence="8">
    <location>
        <begin position="198"/>
        <end position="223"/>
    </location>
</feature>
<name>A0A0G0QYZ9_9BACT</name>
<organism evidence="10 11">
    <name type="scientific">Candidatus Daviesbacteria bacterium GW2011_GWC2_40_12</name>
    <dbReference type="NCBI Taxonomy" id="1618431"/>
    <lineage>
        <taxon>Bacteria</taxon>
        <taxon>Candidatus Daviesiibacteriota</taxon>
    </lineage>
</organism>
<dbReference type="GO" id="GO:0005886">
    <property type="term" value="C:plasma membrane"/>
    <property type="evidence" value="ECO:0007669"/>
    <property type="project" value="UniProtKB-SubCell"/>
</dbReference>
<feature type="transmembrane region" description="Helical" evidence="8">
    <location>
        <begin position="467"/>
        <end position="487"/>
    </location>
</feature>
<dbReference type="EMBL" id="LBYB01000001">
    <property type="protein sequence ID" value="KKR42621.1"/>
    <property type="molecule type" value="Genomic_DNA"/>
</dbReference>
<keyword evidence="2" id="KW-1003">Cell membrane</keyword>
<keyword evidence="7 8" id="KW-0472">Membrane</keyword>
<feature type="domain" description="Glycosyltransferase RgtA/B/C/D-like" evidence="9">
    <location>
        <begin position="94"/>
        <end position="251"/>
    </location>
</feature>
<proteinExistence type="predicted"/>
<dbReference type="InterPro" id="IPR050297">
    <property type="entry name" value="LipidA_mod_glycosyltrf_83"/>
</dbReference>
<evidence type="ECO:0000256" key="7">
    <source>
        <dbReference type="ARBA" id="ARBA00023136"/>
    </source>
</evidence>
<dbReference type="PANTHER" id="PTHR33908">
    <property type="entry name" value="MANNOSYLTRANSFERASE YKCB-RELATED"/>
    <property type="match status" value="1"/>
</dbReference>
<keyword evidence="6 8" id="KW-1133">Transmembrane helix</keyword>
<dbReference type="AlphaFoldDB" id="A0A0G0QYZ9"/>
<evidence type="ECO:0000256" key="5">
    <source>
        <dbReference type="ARBA" id="ARBA00022692"/>
    </source>
</evidence>
<dbReference type="Pfam" id="PF13231">
    <property type="entry name" value="PMT_2"/>
    <property type="match status" value="1"/>
</dbReference>
<evidence type="ECO:0000256" key="1">
    <source>
        <dbReference type="ARBA" id="ARBA00004651"/>
    </source>
</evidence>
<evidence type="ECO:0000256" key="8">
    <source>
        <dbReference type="SAM" id="Phobius"/>
    </source>
</evidence>
<feature type="transmembrane region" description="Helical" evidence="8">
    <location>
        <begin position="122"/>
        <end position="142"/>
    </location>
</feature>
<feature type="transmembrane region" description="Helical" evidence="8">
    <location>
        <begin position="244"/>
        <end position="265"/>
    </location>
</feature>
<keyword evidence="5 8" id="KW-0812">Transmembrane</keyword>
<gene>
    <name evidence="10" type="ORF">UT77_C0001G0072</name>
</gene>
<feature type="transmembrane region" description="Helical" evidence="8">
    <location>
        <begin position="436"/>
        <end position="455"/>
    </location>
</feature>
<evidence type="ECO:0000256" key="4">
    <source>
        <dbReference type="ARBA" id="ARBA00022679"/>
    </source>
</evidence>
<feature type="transmembrane region" description="Helical" evidence="8">
    <location>
        <begin position="42"/>
        <end position="62"/>
    </location>
</feature>
<protein>
    <recommendedName>
        <fullName evidence="9">Glycosyltransferase RgtA/B/C/D-like domain-containing protein</fullName>
    </recommendedName>
</protein>
<dbReference type="PANTHER" id="PTHR33908:SF11">
    <property type="entry name" value="MEMBRANE PROTEIN"/>
    <property type="match status" value="1"/>
</dbReference>